<dbReference type="RefSeq" id="WP_128560331.1">
    <property type="nucleotide sequence ID" value="NZ_BPQH01000004.1"/>
</dbReference>
<evidence type="ECO:0000313" key="6">
    <source>
        <dbReference type="EMBL" id="GJD48761.1"/>
    </source>
</evidence>
<comment type="caution">
    <text evidence="6">The sequence shown here is derived from an EMBL/GenBank/DDBJ whole genome shotgun (WGS) entry which is preliminary data.</text>
</comment>
<evidence type="ECO:0000259" key="5">
    <source>
        <dbReference type="Pfam" id="PF13458"/>
    </source>
</evidence>
<feature type="signal peptide" evidence="4">
    <location>
        <begin position="1"/>
        <end position="21"/>
    </location>
</feature>
<name>A0ABQ4QUN5_9HYPH</name>
<keyword evidence="2 4" id="KW-0732">Signal</keyword>
<dbReference type="PANTHER" id="PTHR30483">
    <property type="entry name" value="LEUCINE-SPECIFIC-BINDING PROTEIN"/>
    <property type="match status" value="1"/>
</dbReference>
<dbReference type="Gene3D" id="3.40.50.2300">
    <property type="match status" value="2"/>
</dbReference>
<dbReference type="InterPro" id="IPR028081">
    <property type="entry name" value="Leu-bd"/>
</dbReference>
<proteinExistence type="inferred from homology"/>
<reference evidence="6" key="2">
    <citation type="submission" date="2021-08" db="EMBL/GenBank/DDBJ databases">
        <authorList>
            <person name="Tani A."/>
            <person name="Ola A."/>
            <person name="Ogura Y."/>
            <person name="Katsura K."/>
            <person name="Hayashi T."/>
        </authorList>
    </citation>
    <scope>NUCLEOTIDE SEQUENCE</scope>
    <source>
        <strain evidence="6">KCTC 52305</strain>
    </source>
</reference>
<dbReference type="Proteomes" id="UP001055167">
    <property type="component" value="Unassembled WGS sequence"/>
</dbReference>
<keyword evidence="7" id="KW-1185">Reference proteome</keyword>
<keyword evidence="3" id="KW-0029">Amino-acid transport</keyword>
<dbReference type="SUPFAM" id="SSF53822">
    <property type="entry name" value="Periplasmic binding protein-like I"/>
    <property type="match status" value="1"/>
</dbReference>
<dbReference type="PANTHER" id="PTHR30483:SF38">
    <property type="entry name" value="BLR7848 PROTEIN"/>
    <property type="match status" value="1"/>
</dbReference>
<reference evidence="6" key="1">
    <citation type="journal article" date="2021" name="Front. Microbiol.">
        <title>Comprehensive Comparative Genomics and Phenotyping of Methylobacterium Species.</title>
        <authorList>
            <person name="Alessa O."/>
            <person name="Ogura Y."/>
            <person name="Fujitani Y."/>
            <person name="Takami H."/>
            <person name="Hayashi T."/>
            <person name="Sahin N."/>
            <person name="Tani A."/>
        </authorList>
    </citation>
    <scope>NUCLEOTIDE SEQUENCE</scope>
    <source>
        <strain evidence="6">KCTC 52305</strain>
    </source>
</reference>
<dbReference type="InterPro" id="IPR051010">
    <property type="entry name" value="BCAA_transport"/>
</dbReference>
<comment type="similarity">
    <text evidence="1">Belongs to the leucine-binding protein family.</text>
</comment>
<evidence type="ECO:0000313" key="7">
    <source>
        <dbReference type="Proteomes" id="UP001055167"/>
    </source>
</evidence>
<feature type="chain" id="PRO_5046891495" evidence="4">
    <location>
        <begin position="22"/>
        <end position="385"/>
    </location>
</feature>
<feature type="domain" description="Leucine-binding protein" evidence="5">
    <location>
        <begin position="23"/>
        <end position="362"/>
    </location>
</feature>
<evidence type="ECO:0000256" key="3">
    <source>
        <dbReference type="ARBA" id="ARBA00022970"/>
    </source>
</evidence>
<organism evidence="6 7">
    <name type="scientific">Methylobacterium crusticola</name>
    <dbReference type="NCBI Taxonomy" id="1697972"/>
    <lineage>
        <taxon>Bacteria</taxon>
        <taxon>Pseudomonadati</taxon>
        <taxon>Pseudomonadota</taxon>
        <taxon>Alphaproteobacteria</taxon>
        <taxon>Hyphomicrobiales</taxon>
        <taxon>Methylobacteriaceae</taxon>
        <taxon>Methylobacterium</taxon>
    </lineage>
</organism>
<protein>
    <submittedName>
        <fullName evidence="6">Leu/Ile/Val-binding protein</fullName>
    </submittedName>
</protein>
<dbReference type="Pfam" id="PF13458">
    <property type="entry name" value="Peripla_BP_6"/>
    <property type="match status" value="1"/>
</dbReference>
<evidence type="ECO:0000256" key="2">
    <source>
        <dbReference type="ARBA" id="ARBA00022729"/>
    </source>
</evidence>
<gene>
    <name evidence="6" type="ORF">OPKNFCMD_1486</name>
</gene>
<keyword evidence="3" id="KW-0813">Transport</keyword>
<dbReference type="EMBL" id="BPQH01000004">
    <property type="protein sequence ID" value="GJD48761.1"/>
    <property type="molecule type" value="Genomic_DNA"/>
</dbReference>
<accession>A0ABQ4QUN5</accession>
<evidence type="ECO:0000256" key="4">
    <source>
        <dbReference type="SAM" id="SignalP"/>
    </source>
</evidence>
<evidence type="ECO:0000256" key="1">
    <source>
        <dbReference type="ARBA" id="ARBA00010062"/>
    </source>
</evidence>
<dbReference type="CDD" id="cd06333">
    <property type="entry name" value="PBP1_ABC_RPA1789-like"/>
    <property type="match status" value="1"/>
</dbReference>
<dbReference type="InterPro" id="IPR028082">
    <property type="entry name" value="Peripla_BP_I"/>
</dbReference>
<sequence length="385" mass="40489">MRRTFWALALAGTVLAAPALAEPIKVGVTISKTGPAASLGIPQANTVALLPAEIGGEKVEWIVLDDASDTTKGVANARKLASDDRVDAIVGSSTTPVSLAMIEVAAEAKVPMITLAASAKIVSPMDDKRRWVFKAPQNDSLMAEAIVGHMVRAGVKSVGFIGFNDAYGDGWLGEITPRLEARGIKLLASERYARTDTSVTGQALKVMAARPDAVLVAGSGTPAALPQKTLKERGYAGRYYQTHGVANADFLRVGGKDVEGTVLPAGPLLVAEQLPDSNPVRKVALDYTKAYEAKYGAGTLATFGGHAYDAQVLLASAIPAALKKARPGTPEFRAALRDALEGLREVVYTHGVASMSPADHVGQDERARVMVTIENGRWKLVPATN</sequence>